<dbReference type="AlphaFoldDB" id="A0AAE6YNA4"/>
<dbReference type="PANTHER" id="PTHR43540:SF6">
    <property type="entry name" value="ISOCHORISMATASE-LIKE DOMAIN-CONTAINING PROTEIN"/>
    <property type="match status" value="1"/>
</dbReference>
<evidence type="ECO:0000313" key="4">
    <source>
        <dbReference type="EMBL" id="QIW59110.1"/>
    </source>
</evidence>
<dbReference type="PANTHER" id="PTHR43540">
    <property type="entry name" value="PEROXYUREIDOACRYLATE/UREIDOACRYLATE AMIDOHYDROLASE-RELATED"/>
    <property type="match status" value="1"/>
</dbReference>
<proteinExistence type="inferred from homology"/>
<evidence type="ECO:0000256" key="1">
    <source>
        <dbReference type="ARBA" id="ARBA00006336"/>
    </source>
</evidence>
<evidence type="ECO:0000259" key="3">
    <source>
        <dbReference type="Pfam" id="PF00857"/>
    </source>
</evidence>
<name>A0AAE6YNA4_9LACT</name>
<gene>
    <name evidence="4" type="ORF">GU334_09390</name>
</gene>
<dbReference type="InterPro" id="IPR036380">
    <property type="entry name" value="Isochorismatase-like_sf"/>
</dbReference>
<dbReference type="SUPFAM" id="SSF52499">
    <property type="entry name" value="Isochorismatase-like hydrolases"/>
    <property type="match status" value="1"/>
</dbReference>
<evidence type="ECO:0000256" key="2">
    <source>
        <dbReference type="ARBA" id="ARBA00022801"/>
    </source>
</evidence>
<dbReference type="EMBL" id="CP047628">
    <property type="protein sequence ID" value="QIW59110.1"/>
    <property type="molecule type" value="Genomic_DNA"/>
</dbReference>
<protein>
    <submittedName>
        <fullName evidence="4">Isochorismatase family protein</fullName>
    </submittedName>
</protein>
<dbReference type="GO" id="GO:0016787">
    <property type="term" value="F:hydrolase activity"/>
    <property type="evidence" value="ECO:0007669"/>
    <property type="project" value="UniProtKB-KW"/>
</dbReference>
<dbReference type="InterPro" id="IPR000868">
    <property type="entry name" value="Isochorismatase-like_dom"/>
</dbReference>
<accession>A0AAE6YNA4</accession>
<dbReference type="Pfam" id="PF00857">
    <property type="entry name" value="Isochorismatase"/>
    <property type="match status" value="1"/>
</dbReference>
<dbReference type="KEGG" id="lrn:CMV25_03220"/>
<organism evidence="4 5">
    <name type="scientific">Pseudolactococcus raffinolactis</name>
    <dbReference type="NCBI Taxonomy" id="1366"/>
    <lineage>
        <taxon>Bacteria</taxon>
        <taxon>Bacillati</taxon>
        <taxon>Bacillota</taxon>
        <taxon>Bacilli</taxon>
        <taxon>Lactobacillales</taxon>
        <taxon>Streptococcaceae</taxon>
        <taxon>Pseudolactococcus</taxon>
    </lineage>
</organism>
<evidence type="ECO:0000313" key="5">
    <source>
        <dbReference type="Proteomes" id="UP000501558"/>
    </source>
</evidence>
<dbReference type="Proteomes" id="UP000501558">
    <property type="component" value="Chromosome"/>
</dbReference>
<dbReference type="RefSeq" id="WP_096039555.1">
    <property type="nucleotide sequence ID" value="NZ_CP047614.1"/>
</dbReference>
<comment type="similarity">
    <text evidence="1">Belongs to the isochorismatase family.</text>
</comment>
<feature type="domain" description="Isochorismatase-like" evidence="3">
    <location>
        <begin position="9"/>
        <end position="172"/>
    </location>
</feature>
<reference evidence="4 5" key="1">
    <citation type="submission" date="2019-12" db="EMBL/GenBank/DDBJ databases">
        <title>Whole genome sequences of Lactococcus raffinolactis strains isolated from sewage.</title>
        <authorList>
            <person name="Ybazeta G."/>
            <person name="Ross M."/>
            <person name="Brabant-Kirwan D."/>
            <person name="Saleh M."/>
            <person name="Dillon J.A."/>
            <person name="Splinter K."/>
            <person name="Nokhbeh R."/>
        </authorList>
    </citation>
    <scope>NUCLEOTIDE SEQUENCE [LARGE SCALE GENOMIC DNA]</scope>
    <source>
        <strain evidence="4 5">Lr_19_14</strain>
    </source>
</reference>
<dbReference type="InterPro" id="IPR050272">
    <property type="entry name" value="Isochorismatase-like_hydrls"/>
</dbReference>
<sequence>MMKLNKQTTLLLVIDLQPFLLKLLKKAKPYAPDQVLETNEKLITMITNAGIPSVLVSVTQKFLPRKLRQKSTHLAVSKDLLSHSKVTTYTKYQPSAYTIPELRDFLEQQNIETTILTGVVTNNGVFKTAKDLLSAGYKVIVMEDAATARTQKLHDQSIEKLKALGATIQTSDFLIDMI</sequence>
<keyword evidence="2" id="KW-0378">Hydrolase</keyword>
<keyword evidence="5" id="KW-1185">Reference proteome</keyword>
<dbReference type="CDD" id="cd00431">
    <property type="entry name" value="cysteine_hydrolases"/>
    <property type="match status" value="1"/>
</dbReference>
<dbReference type="Gene3D" id="3.40.50.850">
    <property type="entry name" value="Isochorismatase-like"/>
    <property type="match status" value="1"/>
</dbReference>